<dbReference type="Gene3D" id="3.40.50.720">
    <property type="entry name" value="NAD(P)-binding Rossmann-like Domain"/>
    <property type="match status" value="1"/>
</dbReference>
<gene>
    <name evidence="3" type="ORF">WCV65_11535</name>
</gene>
<dbReference type="RefSeq" id="WP_338776598.1">
    <property type="nucleotide sequence ID" value="NZ_CP147407.1"/>
</dbReference>
<evidence type="ECO:0000256" key="1">
    <source>
        <dbReference type="ARBA" id="ARBA00007637"/>
    </source>
</evidence>
<proteinExistence type="inferred from homology"/>
<dbReference type="InterPro" id="IPR001509">
    <property type="entry name" value="Epimerase_deHydtase"/>
</dbReference>
<evidence type="ECO:0000313" key="4">
    <source>
        <dbReference type="Proteomes" id="UP001377337"/>
    </source>
</evidence>
<keyword evidence="4" id="KW-1185">Reference proteome</keyword>
<dbReference type="SUPFAM" id="SSF51735">
    <property type="entry name" value="NAD(P)-binding Rossmann-fold domains"/>
    <property type="match status" value="1"/>
</dbReference>
<dbReference type="Gene3D" id="3.90.25.10">
    <property type="entry name" value="UDP-galactose 4-epimerase, domain 1"/>
    <property type="match status" value="1"/>
</dbReference>
<dbReference type="Proteomes" id="UP001377337">
    <property type="component" value="Chromosome"/>
</dbReference>
<dbReference type="InterPro" id="IPR036291">
    <property type="entry name" value="NAD(P)-bd_dom_sf"/>
</dbReference>
<organism evidence="3 4">
    <name type="scientific">Metabacillus sediminis</name>
    <dbReference type="NCBI Taxonomy" id="3117746"/>
    <lineage>
        <taxon>Bacteria</taxon>
        <taxon>Bacillati</taxon>
        <taxon>Bacillota</taxon>
        <taxon>Bacilli</taxon>
        <taxon>Bacillales</taxon>
        <taxon>Bacillaceae</taxon>
        <taxon>Metabacillus</taxon>
    </lineage>
</organism>
<dbReference type="Pfam" id="PF01370">
    <property type="entry name" value="Epimerase"/>
    <property type="match status" value="1"/>
</dbReference>
<evidence type="ECO:0000259" key="2">
    <source>
        <dbReference type="Pfam" id="PF01370"/>
    </source>
</evidence>
<protein>
    <submittedName>
        <fullName evidence="3">NAD-dependent epimerase/dehydratase family protein</fullName>
    </submittedName>
</protein>
<accession>A0ABZ2ND74</accession>
<dbReference type="EMBL" id="CP147407">
    <property type="protein sequence ID" value="WXB95210.1"/>
    <property type="molecule type" value="Genomic_DNA"/>
</dbReference>
<dbReference type="PANTHER" id="PTHR43000">
    <property type="entry name" value="DTDP-D-GLUCOSE 4,6-DEHYDRATASE-RELATED"/>
    <property type="match status" value="1"/>
</dbReference>
<reference evidence="3 4" key="1">
    <citation type="submission" date="2024-02" db="EMBL/GenBank/DDBJ databases">
        <title>Seven novel Bacillus-like species.</title>
        <authorList>
            <person name="Liu G."/>
        </authorList>
    </citation>
    <scope>NUCLEOTIDE SEQUENCE [LARGE SCALE GENOMIC DNA]</scope>
    <source>
        <strain evidence="3 4">FJAT-52054</strain>
    </source>
</reference>
<evidence type="ECO:0000313" key="3">
    <source>
        <dbReference type="EMBL" id="WXB95210.1"/>
    </source>
</evidence>
<comment type="similarity">
    <text evidence="1">Belongs to the NAD(P)-dependent epimerase/dehydratase family.</text>
</comment>
<feature type="domain" description="NAD-dependent epimerase/dehydratase" evidence="2">
    <location>
        <begin position="4"/>
        <end position="232"/>
    </location>
</feature>
<name>A0ABZ2ND74_9BACI</name>
<sequence>MKAVVTGGAGFIGSHLTEALADLGFEVHVLDWTEAEVPEALKKDHVVYHALDICSREAREMVVSIDPSFLFHLAAQADVGISIETPLYDAWINVNGTINMLDACRETSCCKIIFASTAAVYGLLDKKEICEKDPVNPESNYGLSKLTAESYIRLYQKLYGIPYTILRYANVYGPRQLPKGDGGVVAVFMKNILSSGSISVHGDGEQTRDFIFVKDVAAANIAAMKYGNNETIQISTGETYSINELIQYLKASQSDGFVTQYSAVRKGDIKHSCLANEKARNLLKWIPAYGLEHGLKETYLYYSSL</sequence>